<proteinExistence type="inferred from homology"/>
<comment type="similarity">
    <text evidence="2">Belongs to the FUN14 family.</text>
</comment>
<keyword evidence="3" id="KW-0812">Transmembrane</keyword>
<dbReference type="PANTHER" id="PTHR21346">
    <property type="entry name" value="FUN14 DOMAIN CONTAINING"/>
    <property type="match status" value="1"/>
</dbReference>
<sequence length="219" mass="24298">MLRTIVRPIVYTRPVCGTFNRRYCVSTVQEYAPRHSFVNASSPSAAITTMRGFRSSLKPLAIATATIGSTTFLKKPVLCQQAYANIPPAAPTATGIFDDDPASARKPSDAEVSKKLFHTGELSFGAVLGVCTGYLIKKVGKLFALAIGAGYIFLQARYITVHWDRLEGGYQRRLDVDKDGRVTHRDIRSHWDRFVGFLTHNIQFKSTFLVGLYTGIRYG</sequence>
<dbReference type="PROSITE" id="PS00018">
    <property type="entry name" value="EF_HAND_1"/>
    <property type="match status" value="1"/>
</dbReference>
<evidence type="ECO:0000256" key="4">
    <source>
        <dbReference type="ARBA" id="ARBA00022989"/>
    </source>
</evidence>
<evidence type="ECO:0000313" key="6">
    <source>
        <dbReference type="EMBL" id="CDS12410.1"/>
    </source>
</evidence>
<dbReference type="GO" id="GO:0016020">
    <property type="term" value="C:membrane"/>
    <property type="evidence" value="ECO:0007669"/>
    <property type="project" value="UniProtKB-SubCell"/>
</dbReference>
<dbReference type="OrthoDB" id="163794at2759"/>
<name>A0A077WYQ8_9FUNG</name>
<dbReference type="InterPro" id="IPR007014">
    <property type="entry name" value="FUN14"/>
</dbReference>
<keyword evidence="4" id="KW-1133">Transmembrane helix</keyword>
<organism evidence="6">
    <name type="scientific">Lichtheimia ramosa</name>
    <dbReference type="NCBI Taxonomy" id="688394"/>
    <lineage>
        <taxon>Eukaryota</taxon>
        <taxon>Fungi</taxon>
        <taxon>Fungi incertae sedis</taxon>
        <taxon>Mucoromycota</taxon>
        <taxon>Mucoromycotina</taxon>
        <taxon>Mucoromycetes</taxon>
        <taxon>Mucorales</taxon>
        <taxon>Lichtheimiaceae</taxon>
        <taxon>Lichtheimia</taxon>
    </lineage>
</organism>
<dbReference type="AlphaFoldDB" id="A0A077WYQ8"/>
<gene>
    <name evidence="6" type="ORF">LRAMOSA04604</name>
</gene>
<keyword evidence="5" id="KW-0472">Membrane</keyword>
<evidence type="ECO:0000256" key="3">
    <source>
        <dbReference type="ARBA" id="ARBA00022692"/>
    </source>
</evidence>
<comment type="subcellular location">
    <subcellularLocation>
        <location evidence="1">Membrane</location>
    </subcellularLocation>
</comment>
<reference evidence="6" key="1">
    <citation type="journal article" date="2014" name="Genome Announc.">
        <title>De novo whole-genome sequence and genome annotation of Lichtheimia ramosa.</title>
        <authorList>
            <person name="Linde J."/>
            <person name="Schwartze V."/>
            <person name="Binder U."/>
            <person name="Lass-Florl C."/>
            <person name="Voigt K."/>
            <person name="Horn F."/>
        </authorList>
    </citation>
    <scope>NUCLEOTIDE SEQUENCE</scope>
    <source>
        <strain evidence="6">JMRC FSU:6197</strain>
    </source>
</reference>
<accession>A0A077WYQ8</accession>
<evidence type="ECO:0000256" key="2">
    <source>
        <dbReference type="ARBA" id="ARBA00009160"/>
    </source>
</evidence>
<evidence type="ECO:0000256" key="1">
    <source>
        <dbReference type="ARBA" id="ARBA00004370"/>
    </source>
</evidence>
<protein>
    <recommendedName>
        <fullName evidence="7">FUN14 family protein</fullName>
    </recommendedName>
</protein>
<evidence type="ECO:0000256" key="5">
    <source>
        <dbReference type="ARBA" id="ARBA00023136"/>
    </source>
</evidence>
<dbReference type="Pfam" id="PF04930">
    <property type="entry name" value="FUN14"/>
    <property type="match status" value="1"/>
</dbReference>
<evidence type="ECO:0008006" key="7">
    <source>
        <dbReference type="Google" id="ProtNLM"/>
    </source>
</evidence>
<dbReference type="PANTHER" id="PTHR21346:SF10">
    <property type="entry name" value="TRANSMEMBRANE PROTEIN"/>
    <property type="match status" value="1"/>
</dbReference>
<dbReference type="InterPro" id="IPR018247">
    <property type="entry name" value="EF_Hand_1_Ca_BS"/>
</dbReference>
<dbReference type="EMBL" id="LK023357">
    <property type="protein sequence ID" value="CDS12410.1"/>
    <property type="molecule type" value="Genomic_DNA"/>
</dbReference>